<dbReference type="AlphaFoldDB" id="A0A7X1J4F9"/>
<dbReference type="EMBL" id="JACMSF010000021">
    <property type="protein sequence ID" value="MBC2904005.1"/>
    <property type="molecule type" value="Genomic_DNA"/>
</dbReference>
<keyword evidence="1" id="KW-1133">Transmembrane helix</keyword>
<protein>
    <submittedName>
        <fullName evidence="2">Uncharacterized protein</fullName>
    </submittedName>
</protein>
<keyword evidence="3" id="KW-1185">Reference proteome</keyword>
<reference evidence="2 3" key="1">
    <citation type="submission" date="2020-08" db="EMBL/GenBank/DDBJ databases">
        <title>Streptomyces sp. PSKA01 genome sequencing and assembly.</title>
        <authorList>
            <person name="Mandal S."/>
            <person name="Maiti P.K."/>
            <person name="Das P."/>
        </authorList>
    </citation>
    <scope>NUCLEOTIDE SEQUENCE [LARGE SCALE GENOMIC DNA]</scope>
    <source>
        <strain evidence="2 3">PSKA01</strain>
    </source>
</reference>
<dbReference type="Proteomes" id="UP000584670">
    <property type="component" value="Unassembled WGS sequence"/>
</dbReference>
<evidence type="ECO:0000313" key="2">
    <source>
        <dbReference type="EMBL" id="MBC2904005.1"/>
    </source>
</evidence>
<keyword evidence="1" id="KW-0472">Membrane</keyword>
<feature type="transmembrane region" description="Helical" evidence="1">
    <location>
        <begin position="6"/>
        <end position="30"/>
    </location>
</feature>
<evidence type="ECO:0000256" key="1">
    <source>
        <dbReference type="SAM" id="Phobius"/>
    </source>
</evidence>
<comment type="caution">
    <text evidence="2">The sequence shown here is derived from an EMBL/GenBank/DDBJ whole genome shotgun (WGS) entry which is preliminary data.</text>
</comment>
<organism evidence="2 3">
    <name type="scientific">Streptomyces cupreus</name>
    <dbReference type="NCBI Taxonomy" id="2759956"/>
    <lineage>
        <taxon>Bacteria</taxon>
        <taxon>Bacillati</taxon>
        <taxon>Actinomycetota</taxon>
        <taxon>Actinomycetes</taxon>
        <taxon>Kitasatosporales</taxon>
        <taxon>Streptomycetaceae</taxon>
        <taxon>Streptomyces</taxon>
    </lineage>
</organism>
<name>A0A7X1J4F9_9ACTN</name>
<evidence type="ECO:0000313" key="3">
    <source>
        <dbReference type="Proteomes" id="UP000584670"/>
    </source>
</evidence>
<accession>A0A7X1J4F9</accession>
<sequence>MTDHDIQLLALGTALGIYIMLLIQIIGGVLDDRRDRRVARAAEAQLKAALERAEA</sequence>
<keyword evidence="1" id="KW-0812">Transmembrane</keyword>
<gene>
    <name evidence="2" type="ORF">H4N64_20720</name>
</gene>
<dbReference type="RefSeq" id="WP_186283878.1">
    <property type="nucleotide sequence ID" value="NZ_JACMSF010000021.1"/>
</dbReference>
<proteinExistence type="predicted"/>